<comment type="subunit">
    <text evidence="1">Homodimer.</text>
</comment>
<keyword evidence="2" id="KW-0805">Transcription regulation</keyword>
<evidence type="ECO:0000256" key="2">
    <source>
        <dbReference type="ARBA" id="ARBA00023015"/>
    </source>
</evidence>
<sequence length="271" mass="30510">MKVRRSERLVEMAIYFQQNPNITTPLNYFSEKFQSAKSSISEDLTIIKNSFEENSMGSLVTYAGARGGVQYKPYYETQQLEKEILALQNEINGSERLLPGGYIYTSDLLSDPKWLKRIGKVIASKYITEEIDTIMTIATKGVPIAQAVAYNLNVPFVIVRKSSKVTEGPTVSINYLPRSSSEQVEKMELSKRSLKEGSKILIIDDFLRGGGTVTGLERMAEEFNCEVVDSVVFLEHNSKVSVEHYHSLLRVKSVNEEENTIEVETGNFLSL</sequence>
<reference evidence="8 9" key="1">
    <citation type="submission" date="2016-11" db="EMBL/GenBank/DDBJ databases">
        <authorList>
            <person name="Jaros S."/>
            <person name="Januszkiewicz K."/>
            <person name="Wedrychowicz H."/>
        </authorList>
    </citation>
    <scope>NUCLEOTIDE SEQUENCE [LARGE SCALE GENOMIC DNA]</scope>
    <source>
        <strain evidence="8 9">DSM 15692</strain>
    </source>
</reference>
<dbReference type="GO" id="GO:0045982">
    <property type="term" value="P:negative regulation of purine nucleobase metabolic process"/>
    <property type="evidence" value="ECO:0007669"/>
    <property type="project" value="InterPro"/>
</dbReference>
<protein>
    <submittedName>
        <fullName evidence="8">Purine operon repressor, PurR</fullName>
    </submittedName>
</protein>
<evidence type="ECO:0000259" key="6">
    <source>
        <dbReference type="Pfam" id="PF00156"/>
    </source>
</evidence>
<gene>
    <name evidence="8" type="ORF">SAMN02745249_00825</name>
</gene>
<dbReference type="SUPFAM" id="SSF53271">
    <property type="entry name" value="PRTase-like"/>
    <property type="match status" value="1"/>
</dbReference>
<dbReference type="Pfam" id="PF09182">
    <property type="entry name" value="PuR_N"/>
    <property type="match status" value="1"/>
</dbReference>
<dbReference type="InterPro" id="IPR010078">
    <property type="entry name" value="PurR_Bsub"/>
</dbReference>
<organism evidence="8 9">
    <name type="scientific">Atopostipes suicloacalis DSM 15692</name>
    <dbReference type="NCBI Taxonomy" id="1121025"/>
    <lineage>
        <taxon>Bacteria</taxon>
        <taxon>Bacillati</taxon>
        <taxon>Bacillota</taxon>
        <taxon>Bacilli</taxon>
        <taxon>Lactobacillales</taxon>
        <taxon>Carnobacteriaceae</taxon>
        <taxon>Atopostipes</taxon>
    </lineage>
</organism>
<dbReference type="GO" id="GO:0045892">
    <property type="term" value="P:negative regulation of DNA-templated transcription"/>
    <property type="evidence" value="ECO:0007669"/>
    <property type="project" value="InterPro"/>
</dbReference>
<accession>A0A1M4V4B5</accession>
<keyword evidence="3" id="KW-0238">DNA-binding</keyword>
<proteinExistence type="inferred from homology"/>
<dbReference type="AlphaFoldDB" id="A0A1M4V4B5"/>
<dbReference type="InterPro" id="IPR050118">
    <property type="entry name" value="Pur/Pyrimidine_PRTase"/>
</dbReference>
<dbReference type="Gene3D" id="1.10.10.10">
    <property type="entry name" value="Winged helix-like DNA-binding domain superfamily/Winged helix DNA-binding domain"/>
    <property type="match status" value="1"/>
</dbReference>
<dbReference type="InterPro" id="IPR015265">
    <property type="entry name" value="PuR_N"/>
</dbReference>
<keyword evidence="9" id="KW-1185">Reference proteome</keyword>
<dbReference type="Pfam" id="PF00156">
    <property type="entry name" value="Pribosyltran"/>
    <property type="match status" value="1"/>
</dbReference>
<dbReference type="SUPFAM" id="SSF46785">
    <property type="entry name" value="Winged helix' DNA-binding domain"/>
    <property type="match status" value="1"/>
</dbReference>
<dbReference type="Gene3D" id="3.40.50.2020">
    <property type="match status" value="1"/>
</dbReference>
<evidence type="ECO:0000313" key="9">
    <source>
        <dbReference type="Proteomes" id="UP000184128"/>
    </source>
</evidence>
<dbReference type="RefSeq" id="WP_073296803.1">
    <property type="nucleotide sequence ID" value="NZ_FQUF01000010.1"/>
</dbReference>
<dbReference type="EMBL" id="FQUF01000010">
    <property type="protein sequence ID" value="SHE63785.1"/>
    <property type="molecule type" value="Genomic_DNA"/>
</dbReference>
<evidence type="ECO:0000313" key="8">
    <source>
        <dbReference type="EMBL" id="SHE63785.1"/>
    </source>
</evidence>
<evidence type="ECO:0000256" key="3">
    <source>
        <dbReference type="ARBA" id="ARBA00023125"/>
    </source>
</evidence>
<dbReference type="Proteomes" id="UP000184128">
    <property type="component" value="Unassembled WGS sequence"/>
</dbReference>
<evidence type="ECO:0000256" key="1">
    <source>
        <dbReference type="ARBA" id="ARBA00011738"/>
    </source>
</evidence>
<evidence type="ECO:0000256" key="5">
    <source>
        <dbReference type="ARBA" id="ARBA00049656"/>
    </source>
</evidence>
<feature type="domain" description="Phosphoribosyltransferase" evidence="6">
    <location>
        <begin position="107"/>
        <end position="246"/>
    </location>
</feature>
<dbReference type="InterPro" id="IPR000836">
    <property type="entry name" value="PRTase_dom"/>
</dbReference>
<dbReference type="OrthoDB" id="4213751at2"/>
<dbReference type="InterPro" id="IPR029057">
    <property type="entry name" value="PRTase-like"/>
</dbReference>
<name>A0A1M4V4B5_9LACT</name>
<dbReference type="STRING" id="1121025.SAMN02745249_00825"/>
<keyword evidence="4" id="KW-0804">Transcription</keyword>
<dbReference type="GO" id="GO:0003677">
    <property type="term" value="F:DNA binding"/>
    <property type="evidence" value="ECO:0007669"/>
    <property type="project" value="UniProtKB-KW"/>
</dbReference>
<feature type="domain" description="Bacterial purine repressor N-terminal" evidence="7">
    <location>
        <begin position="4"/>
        <end position="73"/>
    </location>
</feature>
<dbReference type="InterPro" id="IPR036388">
    <property type="entry name" value="WH-like_DNA-bd_sf"/>
</dbReference>
<dbReference type="PANTHER" id="PTHR43864:SF2">
    <property type="entry name" value="PUR OPERON REPRESSOR"/>
    <property type="match status" value="1"/>
</dbReference>
<dbReference type="PANTHER" id="PTHR43864">
    <property type="entry name" value="HYPOXANTHINE/GUANINE PHOSPHORIBOSYLTRANSFERASE"/>
    <property type="match status" value="1"/>
</dbReference>
<comment type="similarity">
    <text evidence="5">Belongs to the purine/pyrimidine phosphoribosyltransferase family. PurR subfamily.</text>
</comment>
<evidence type="ECO:0000259" key="7">
    <source>
        <dbReference type="Pfam" id="PF09182"/>
    </source>
</evidence>
<evidence type="ECO:0000256" key="4">
    <source>
        <dbReference type="ARBA" id="ARBA00023163"/>
    </source>
</evidence>
<dbReference type="InterPro" id="IPR036390">
    <property type="entry name" value="WH_DNA-bd_sf"/>
</dbReference>
<dbReference type="CDD" id="cd06223">
    <property type="entry name" value="PRTases_typeI"/>
    <property type="match status" value="1"/>
</dbReference>
<dbReference type="NCBIfam" id="TIGR01743">
    <property type="entry name" value="purR_Bsub"/>
    <property type="match status" value="1"/>
</dbReference>